<feature type="compositionally biased region" description="Polar residues" evidence="1">
    <location>
        <begin position="27"/>
        <end position="38"/>
    </location>
</feature>
<proteinExistence type="predicted"/>
<accession>A0A9P4NL38</accession>
<gene>
    <name evidence="2" type="ORF">EJ08DRAFT_700082</name>
</gene>
<evidence type="ECO:0000313" key="2">
    <source>
        <dbReference type="EMBL" id="KAF2426168.1"/>
    </source>
</evidence>
<keyword evidence="3" id="KW-1185">Reference proteome</keyword>
<dbReference type="AlphaFoldDB" id="A0A9P4NL38"/>
<feature type="compositionally biased region" description="Polar residues" evidence="1">
    <location>
        <begin position="50"/>
        <end position="67"/>
    </location>
</feature>
<sequence length="500" mass="54999">MTRTQRLASYAYGAHGPAESCPGGWSPANSYGGQSSYADSGGRGHYVGRTWSSPGGQQARRSLSLDSNGPVHSYTGNGLSFYQQGLHSTVFLSDAQWPPLGAVRLPSESTEFLYYDSNPGSNSGQLGYHSPPRSASANQGSAIARDSSIECSRSDYLDSEQRRIIQDSQEALPPYLFRGFHDGGSDGSPPPSGGFLGLNSPDRIMPLAFHKQHGHDHICDMSARELSSMVSGHYCGVTYIDTEFTSWSADIILSYEFALGQWTPGRSSVVNPCLVVLDTRRLRWIAPNVTILHCSTLADVTGVVGDADGYLAHGIIPGGAYTFIRLRLNDLRRSDFHNIVSDRRPTPSQSQFTPAEIRSIKTIARRFGWEYTLFMTATLLTCQKPHLTTSQAVARSIMEVLHQAPMQVDIPQYLGDISVIQTPDRVVRRQDVKVIQTLRLLGDLVRLRWGPGPHGIYPPYGNPPIKCSALSRNGAHCRSRVNLKLGRGDWLCARHRRKGR</sequence>
<feature type="region of interest" description="Disordered" evidence="1">
    <location>
        <begin position="122"/>
        <end position="144"/>
    </location>
</feature>
<dbReference type="Proteomes" id="UP000800235">
    <property type="component" value="Unassembled WGS sequence"/>
</dbReference>
<dbReference type="EMBL" id="MU007066">
    <property type="protein sequence ID" value="KAF2426168.1"/>
    <property type="molecule type" value="Genomic_DNA"/>
</dbReference>
<evidence type="ECO:0000313" key="3">
    <source>
        <dbReference type="Proteomes" id="UP000800235"/>
    </source>
</evidence>
<reference evidence="2" key="1">
    <citation type="journal article" date="2020" name="Stud. Mycol.">
        <title>101 Dothideomycetes genomes: a test case for predicting lifestyles and emergence of pathogens.</title>
        <authorList>
            <person name="Haridas S."/>
            <person name="Albert R."/>
            <person name="Binder M."/>
            <person name="Bloem J."/>
            <person name="Labutti K."/>
            <person name="Salamov A."/>
            <person name="Andreopoulos B."/>
            <person name="Baker S."/>
            <person name="Barry K."/>
            <person name="Bills G."/>
            <person name="Bluhm B."/>
            <person name="Cannon C."/>
            <person name="Castanera R."/>
            <person name="Culley D."/>
            <person name="Daum C."/>
            <person name="Ezra D."/>
            <person name="Gonzalez J."/>
            <person name="Henrissat B."/>
            <person name="Kuo A."/>
            <person name="Liang C."/>
            <person name="Lipzen A."/>
            <person name="Lutzoni F."/>
            <person name="Magnuson J."/>
            <person name="Mondo S."/>
            <person name="Nolan M."/>
            <person name="Ohm R."/>
            <person name="Pangilinan J."/>
            <person name="Park H.-J."/>
            <person name="Ramirez L."/>
            <person name="Alfaro M."/>
            <person name="Sun H."/>
            <person name="Tritt A."/>
            <person name="Yoshinaga Y."/>
            <person name="Zwiers L.-H."/>
            <person name="Turgeon B."/>
            <person name="Goodwin S."/>
            <person name="Spatafora J."/>
            <person name="Crous P."/>
            <person name="Grigoriev I."/>
        </authorList>
    </citation>
    <scope>NUCLEOTIDE SEQUENCE</scope>
    <source>
        <strain evidence="2">CBS 130266</strain>
    </source>
</reference>
<feature type="region of interest" description="Disordered" evidence="1">
    <location>
        <begin position="15"/>
        <end position="69"/>
    </location>
</feature>
<protein>
    <submittedName>
        <fullName evidence="2">Uncharacterized protein</fullName>
    </submittedName>
</protein>
<comment type="caution">
    <text evidence="2">The sequence shown here is derived from an EMBL/GenBank/DDBJ whole genome shotgun (WGS) entry which is preliminary data.</text>
</comment>
<organism evidence="2 3">
    <name type="scientific">Tothia fuscella</name>
    <dbReference type="NCBI Taxonomy" id="1048955"/>
    <lineage>
        <taxon>Eukaryota</taxon>
        <taxon>Fungi</taxon>
        <taxon>Dikarya</taxon>
        <taxon>Ascomycota</taxon>
        <taxon>Pezizomycotina</taxon>
        <taxon>Dothideomycetes</taxon>
        <taxon>Pleosporomycetidae</taxon>
        <taxon>Venturiales</taxon>
        <taxon>Cylindrosympodiaceae</taxon>
        <taxon>Tothia</taxon>
    </lineage>
</organism>
<evidence type="ECO:0000256" key="1">
    <source>
        <dbReference type="SAM" id="MobiDB-lite"/>
    </source>
</evidence>
<name>A0A9P4NL38_9PEZI</name>